<dbReference type="InterPro" id="IPR000489">
    <property type="entry name" value="Pterin-binding_dom"/>
</dbReference>
<dbReference type="InterPro" id="IPR045031">
    <property type="entry name" value="DHP_synth-like"/>
</dbReference>
<reference evidence="2" key="1">
    <citation type="submission" date="2020-05" db="EMBL/GenBank/DDBJ databases">
        <authorList>
            <person name="Chiriac C."/>
            <person name="Salcher M."/>
            <person name="Ghai R."/>
            <person name="Kavagutti S V."/>
        </authorList>
    </citation>
    <scope>NUCLEOTIDE SEQUENCE</scope>
</reference>
<dbReference type="AlphaFoldDB" id="A0A6J6GTF3"/>
<dbReference type="GO" id="GO:0046654">
    <property type="term" value="P:tetrahydrofolate biosynthetic process"/>
    <property type="evidence" value="ECO:0007669"/>
    <property type="project" value="TreeGrafter"/>
</dbReference>
<gene>
    <name evidence="2" type="ORF">UFOPK1820_00662</name>
</gene>
<dbReference type="Pfam" id="PF00809">
    <property type="entry name" value="Pterin_bind"/>
    <property type="match status" value="1"/>
</dbReference>
<dbReference type="Gene3D" id="3.20.20.20">
    <property type="entry name" value="Dihydropteroate synthase-like"/>
    <property type="match status" value="1"/>
</dbReference>
<accession>A0A6J6GTF3</accession>
<name>A0A6J6GTF3_9ZZZZ</name>
<dbReference type="GO" id="GO:0004156">
    <property type="term" value="F:dihydropteroate synthase activity"/>
    <property type="evidence" value="ECO:0007669"/>
    <property type="project" value="TreeGrafter"/>
</dbReference>
<evidence type="ECO:0000259" key="1">
    <source>
        <dbReference type="PROSITE" id="PS50972"/>
    </source>
</evidence>
<evidence type="ECO:0000313" key="2">
    <source>
        <dbReference type="EMBL" id="CAB4599978.1"/>
    </source>
</evidence>
<sequence>MRTRSPTVPASLRHGIQTDIVRSPLAAIALARVHLVGSNVLIALIFAPSHNLKSMFLYGVVNASPDSLNLDSIAIDAISAKRRGEYLLNHGCNGIDLGGQGSTDKATVIPWQEEWARLKEIILALALFKVPVSIDSWKPEVTRLALEHGATVINAADGMQSTEMWQVAADFQAPIVLPFLSGPNPREMELVKADPVQVMLDFFEAQLKIADRYGLRKLCILDPGTGFAPSNWPWEERYLYQKRVYSHLDKLRVFNLPLYIALPWKETAQHDELLEIVLRQQPEFGRGHYPEKIRRVESELGLN</sequence>
<dbReference type="PANTHER" id="PTHR20941">
    <property type="entry name" value="FOLATE SYNTHESIS PROTEINS"/>
    <property type="match status" value="1"/>
</dbReference>
<feature type="domain" description="Pterin-binding" evidence="1">
    <location>
        <begin position="55"/>
        <end position="303"/>
    </location>
</feature>
<proteinExistence type="predicted"/>
<dbReference type="PROSITE" id="PS50972">
    <property type="entry name" value="PTERIN_BINDING"/>
    <property type="match status" value="1"/>
</dbReference>
<dbReference type="SUPFAM" id="SSF51717">
    <property type="entry name" value="Dihydropteroate synthetase-like"/>
    <property type="match status" value="1"/>
</dbReference>
<dbReference type="InterPro" id="IPR011005">
    <property type="entry name" value="Dihydropteroate_synth-like_sf"/>
</dbReference>
<dbReference type="EMBL" id="CAEZUK010000088">
    <property type="protein sequence ID" value="CAB4599978.1"/>
    <property type="molecule type" value="Genomic_DNA"/>
</dbReference>
<protein>
    <submittedName>
        <fullName evidence="2">Unannotated protein</fullName>
    </submittedName>
</protein>
<organism evidence="2">
    <name type="scientific">freshwater metagenome</name>
    <dbReference type="NCBI Taxonomy" id="449393"/>
    <lineage>
        <taxon>unclassified sequences</taxon>
        <taxon>metagenomes</taxon>
        <taxon>ecological metagenomes</taxon>
    </lineage>
</organism>
<dbReference type="PANTHER" id="PTHR20941:SF1">
    <property type="entry name" value="FOLIC ACID SYNTHESIS PROTEIN FOL1"/>
    <property type="match status" value="1"/>
</dbReference>